<dbReference type="OrthoDB" id="5428055at2759"/>
<dbReference type="AlphaFoldDB" id="A0A397G3M1"/>
<organism evidence="1 2">
    <name type="scientific">Aspergillus thermomutatus</name>
    <name type="common">Neosartorya pseudofischeri</name>
    <dbReference type="NCBI Taxonomy" id="41047"/>
    <lineage>
        <taxon>Eukaryota</taxon>
        <taxon>Fungi</taxon>
        <taxon>Dikarya</taxon>
        <taxon>Ascomycota</taxon>
        <taxon>Pezizomycotina</taxon>
        <taxon>Eurotiomycetes</taxon>
        <taxon>Eurotiomycetidae</taxon>
        <taxon>Eurotiales</taxon>
        <taxon>Aspergillaceae</taxon>
        <taxon>Aspergillus</taxon>
        <taxon>Aspergillus subgen. Fumigati</taxon>
    </lineage>
</organism>
<dbReference type="RefSeq" id="XP_026610751.1">
    <property type="nucleotide sequence ID" value="XM_026756926.1"/>
</dbReference>
<name>A0A397G3M1_ASPTH</name>
<evidence type="ECO:0000313" key="2">
    <source>
        <dbReference type="Proteomes" id="UP000215305"/>
    </source>
</evidence>
<keyword evidence="2" id="KW-1185">Reference proteome</keyword>
<evidence type="ECO:0000313" key="1">
    <source>
        <dbReference type="EMBL" id="RHZ45545.1"/>
    </source>
</evidence>
<comment type="caution">
    <text evidence="1">The sequence shown here is derived from an EMBL/GenBank/DDBJ whole genome shotgun (WGS) entry which is preliminary data.</text>
</comment>
<dbReference type="STRING" id="41047.A0A397G3M1"/>
<gene>
    <name evidence="1" type="ORF">CDV56_103307</name>
</gene>
<dbReference type="VEuPathDB" id="FungiDB:CDV56_103307"/>
<proteinExistence type="predicted"/>
<accession>A0A397G3M1</accession>
<dbReference type="EMBL" id="NKHU02000284">
    <property type="protein sequence ID" value="RHZ45545.1"/>
    <property type="molecule type" value="Genomic_DNA"/>
</dbReference>
<dbReference type="GeneID" id="38125281"/>
<reference evidence="1" key="1">
    <citation type="submission" date="2018-08" db="EMBL/GenBank/DDBJ databases">
        <title>Draft genome sequence of azole-resistant Aspergillus thermomutatus (Neosartorya pseudofischeri) strain HMR AF 39, isolated from a human nasal aspirate.</title>
        <authorList>
            <person name="Parent-Michaud M."/>
            <person name="Dufresne P.J."/>
            <person name="Fournier E."/>
            <person name="Martineau C."/>
            <person name="Moreira S."/>
            <person name="Perkins V."/>
            <person name="De Repentigny L."/>
            <person name="Dufresne S.F."/>
        </authorList>
    </citation>
    <scope>NUCLEOTIDE SEQUENCE [LARGE SCALE GENOMIC DNA]</scope>
    <source>
        <strain evidence="1">HMR AF 39</strain>
    </source>
</reference>
<protein>
    <submittedName>
        <fullName evidence="1">Uncharacterized protein</fullName>
    </submittedName>
</protein>
<sequence>MDQASASHHRQSFRRLQWKRDFAIRQVTLYHGQDNRLKCSPGGSMIEEFLTCYSPDFVPPRRYELLRRFLERTGARSFPEAIRSFPADTRILAILDDRCDPCVSVSLPSGARFLPLRQWESDGYMQRPPEGLHIHVYGADAETLHVNLQKDDRGFVLEFHLPYYALRPDRPDLRDSRGLRKHRYFRPPGEEEQDCIYEAQLSLIVFGVDDFFWAAYFCEDTYFANQDLVANCLQDEVDGPSLGRRMHKFPIWDPRYYFLSILATRTGQITLEWTVLVQSLENVLDQHGEIDQENLNMFLENDPTLKKTKEYTWILCTLRRLRNGLARVIAALIAFDNNNTVYFDLDADGPLQDKFRGCFSQVRQHTAELEALRMILEQRIEIMEKMSGVLVNASSLAESITATRQGDNIRLLTYITIGAFSMNQVANEVAWWKYWVSVILVPCLRKSTA</sequence>
<dbReference type="Proteomes" id="UP000215305">
    <property type="component" value="Unassembled WGS sequence"/>
</dbReference>